<comment type="similarity">
    <text evidence="6">Belongs to the glutamate--cysteine ligase type 3 family.</text>
</comment>
<dbReference type="GO" id="GO:0005524">
    <property type="term" value="F:ATP binding"/>
    <property type="evidence" value="ECO:0007669"/>
    <property type="project" value="UniProtKB-UniRule"/>
</dbReference>
<dbReference type="InterPro" id="IPR004308">
    <property type="entry name" value="GCS"/>
</dbReference>
<gene>
    <name evidence="7" type="ORF">P174DRAFT_446307</name>
</gene>
<proteinExistence type="inferred from homology"/>
<evidence type="ECO:0000256" key="1">
    <source>
        <dbReference type="ARBA" id="ARBA00012220"/>
    </source>
</evidence>
<reference evidence="8" key="1">
    <citation type="journal article" date="2018" name="Proc. Natl. Acad. Sci. U.S.A.">
        <title>Linking secondary metabolites to gene clusters through genome sequencing of six diverse Aspergillus species.</title>
        <authorList>
            <person name="Kaerboelling I."/>
            <person name="Vesth T.C."/>
            <person name="Frisvad J.C."/>
            <person name="Nybo J.L."/>
            <person name="Theobald S."/>
            <person name="Kuo A."/>
            <person name="Bowyer P."/>
            <person name="Matsuda Y."/>
            <person name="Mondo S."/>
            <person name="Lyhne E.K."/>
            <person name="Kogle M.E."/>
            <person name="Clum A."/>
            <person name="Lipzen A."/>
            <person name="Salamov A."/>
            <person name="Ngan C.Y."/>
            <person name="Daum C."/>
            <person name="Chiniquy J."/>
            <person name="Barry K."/>
            <person name="LaButti K."/>
            <person name="Haridas S."/>
            <person name="Simmons B.A."/>
            <person name="Magnuson J.K."/>
            <person name="Mortensen U.H."/>
            <person name="Larsen T.O."/>
            <person name="Grigoriev I.V."/>
            <person name="Baker S.E."/>
            <person name="Andersen M.R."/>
        </authorList>
    </citation>
    <scope>NUCLEOTIDE SEQUENCE [LARGE SCALE GENOMIC DNA]</scope>
    <source>
        <strain evidence="8">IBT 16806</strain>
    </source>
</reference>
<dbReference type="EC" id="6.3.2.2" evidence="1 6"/>
<dbReference type="GO" id="GO:0017109">
    <property type="term" value="C:glutamate-cysteine ligase complex"/>
    <property type="evidence" value="ECO:0007669"/>
    <property type="project" value="TreeGrafter"/>
</dbReference>
<dbReference type="VEuPathDB" id="FungiDB:P174DRAFT_446307"/>
<evidence type="ECO:0000256" key="3">
    <source>
        <dbReference type="ARBA" id="ARBA00022684"/>
    </source>
</evidence>
<dbReference type="GeneID" id="36535874"/>
<dbReference type="GO" id="GO:0004357">
    <property type="term" value="F:glutamate-cysteine ligase activity"/>
    <property type="evidence" value="ECO:0007669"/>
    <property type="project" value="UniProtKB-UniRule"/>
</dbReference>
<dbReference type="EMBL" id="MSZS01000012">
    <property type="protein sequence ID" value="PKX88794.1"/>
    <property type="molecule type" value="Genomic_DNA"/>
</dbReference>
<dbReference type="RefSeq" id="XP_024677389.1">
    <property type="nucleotide sequence ID" value="XM_024828548.1"/>
</dbReference>
<dbReference type="Proteomes" id="UP000234474">
    <property type="component" value="Unassembled WGS sequence"/>
</dbReference>
<organism evidence="7 8">
    <name type="scientific">Aspergillus novofumigatus (strain IBT 16806)</name>
    <dbReference type="NCBI Taxonomy" id="1392255"/>
    <lineage>
        <taxon>Eukaryota</taxon>
        <taxon>Fungi</taxon>
        <taxon>Dikarya</taxon>
        <taxon>Ascomycota</taxon>
        <taxon>Pezizomycotina</taxon>
        <taxon>Eurotiomycetes</taxon>
        <taxon>Eurotiomycetidae</taxon>
        <taxon>Eurotiales</taxon>
        <taxon>Aspergillaceae</taxon>
        <taxon>Aspergillus</taxon>
        <taxon>Aspergillus subgen. Fumigati</taxon>
    </lineage>
</organism>
<dbReference type="GO" id="GO:0006750">
    <property type="term" value="P:glutathione biosynthetic process"/>
    <property type="evidence" value="ECO:0007669"/>
    <property type="project" value="UniProtKB-UniRule"/>
</dbReference>
<evidence type="ECO:0000256" key="5">
    <source>
        <dbReference type="ARBA" id="ARBA00022840"/>
    </source>
</evidence>
<dbReference type="UniPathway" id="UPA00142">
    <property type="reaction ID" value="UER00209"/>
</dbReference>
<dbReference type="Gene3D" id="3.30.590.50">
    <property type="match status" value="1"/>
</dbReference>
<dbReference type="PANTHER" id="PTHR11164:SF0">
    <property type="entry name" value="GLUTAMATE--CYSTEINE LIGASE CATALYTIC SUBUNIT"/>
    <property type="match status" value="1"/>
</dbReference>
<protein>
    <recommendedName>
        <fullName evidence="1 6">Glutamate--cysteine ligase</fullName>
        <ecNumber evidence="1 6">6.3.2.2</ecNumber>
    </recommendedName>
    <alternativeName>
        <fullName evidence="6">Gamma-ECS</fullName>
    </alternativeName>
    <alternativeName>
        <fullName evidence="6">Gamma-glutamylcysteine synthetase</fullName>
    </alternativeName>
</protein>
<keyword evidence="5 6" id="KW-0067">ATP-binding</keyword>
<accession>A0A2I1BTX6</accession>
<evidence type="ECO:0000313" key="7">
    <source>
        <dbReference type="EMBL" id="PKX88794.1"/>
    </source>
</evidence>
<keyword evidence="4 6" id="KW-0547">Nucleotide-binding</keyword>
<comment type="caution">
    <text evidence="7">The sequence shown here is derived from an EMBL/GenBank/DDBJ whole genome shotgun (WGS) entry which is preliminary data.</text>
</comment>
<keyword evidence="3 6" id="KW-0317">Glutathione biosynthesis</keyword>
<evidence type="ECO:0000256" key="2">
    <source>
        <dbReference type="ARBA" id="ARBA00022598"/>
    </source>
</evidence>
<dbReference type="OrthoDB" id="7939818at2759"/>
<name>A0A2I1BTX6_ASPN1</name>
<comment type="catalytic activity">
    <reaction evidence="6">
        <text>L-cysteine + L-glutamate + ATP = gamma-L-glutamyl-L-cysteine + ADP + phosphate + H(+)</text>
        <dbReference type="Rhea" id="RHEA:13285"/>
        <dbReference type="ChEBI" id="CHEBI:15378"/>
        <dbReference type="ChEBI" id="CHEBI:29985"/>
        <dbReference type="ChEBI" id="CHEBI:30616"/>
        <dbReference type="ChEBI" id="CHEBI:35235"/>
        <dbReference type="ChEBI" id="CHEBI:43474"/>
        <dbReference type="ChEBI" id="CHEBI:58173"/>
        <dbReference type="ChEBI" id="CHEBI:456216"/>
        <dbReference type="EC" id="6.3.2.2"/>
    </reaction>
</comment>
<dbReference type="PANTHER" id="PTHR11164">
    <property type="entry name" value="GLUTAMATE CYSTEINE LIGASE"/>
    <property type="match status" value="1"/>
</dbReference>
<dbReference type="STRING" id="1392255.A0A2I1BTX6"/>
<keyword evidence="2 6" id="KW-0436">Ligase</keyword>
<evidence type="ECO:0000256" key="6">
    <source>
        <dbReference type="RuleBase" id="RU367135"/>
    </source>
</evidence>
<dbReference type="AlphaFoldDB" id="A0A2I1BTX6"/>
<evidence type="ECO:0000256" key="4">
    <source>
        <dbReference type="ARBA" id="ARBA00022741"/>
    </source>
</evidence>
<keyword evidence="8" id="KW-1185">Reference proteome</keyword>
<evidence type="ECO:0000313" key="8">
    <source>
        <dbReference type="Proteomes" id="UP000234474"/>
    </source>
</evidence>
<sequence length="98" mass="11138">MGLLALGTALDWEEAKKRSDQVRKWGIEQLLAIWNRAKGKERDALLWGDEVEYLVVAIDDKVKKARLSLAQAEILKSLARDEALWKEKRSGPAHGKEQ</sequence>
<comment type="pathway">
    <text evidence="6">Sulfur metabolism; glutathione biosynthesis; glutathione from L-cysteine and L-glutamate: step 1/2.</text>
</comment>